<evidence type="ECO:0000313" key="1">
    <source>
        <dbReference type="EMBL" id="VVU94361.1"/>
    </source>
</evidence>
<dbReference type="AlphaFoldDB" id="A0A5E8CGQ4"/>
<organism evidence="1">
    <name type="scientific">seawater metagenome</name>
    <dbReference type="NCBI Taxonomy" id="1561972"/>
    <lineage>
        <taxon>unclassified sequences</taxon>
        <taxon>metagenomes</taxon>
        <taxon>ecological metagenomes</taxon>
    </lineage>
</organism>
<accession>A0A5E8CGQ4</accession>
<proteinExistence type="predicted"/>
<name>A0A5E8CGQ4_9ZZZZ</name>
<gene>
    <name evidence="1" type="ORF">CPAV1605_83</name>
</gene>
<dbReference type="EMBL" id="CABVLZ010000001">
    <property type="protein sequence ID" value="VVU94361.1"/>
    <property type="molecule type" value="Genomic_DNA"/>
</dbReference>
<reference evidence="1" key="1">
    <citation type="submission" date="2019-09" db="EMBL/GenBank/DDBJ databases">
        <authorList>
            <person name="Needham M D."/>
        </authorList>
    </citation>
    <scope>NUCLEOTIDE SEQUENCE</scope>
</reference>
<sequence length="150" mass="18082">MKGSIDTFDGMLEIVDRMQTRINKMKEINNKTKLSDFPKKNYRKNSEIHNLLDRVYKNRQNIKNLDDNDTALNELNLESYQSIYYSLAINIYWYGQFLNNYNKNKDPYYQKELFYYNDSKEVKNICQVAKATMILNGLELEDEDEYFMDF</sequence>
<protein>
    <submittedName>
        <fullName evidence="1">Uncharacterized protein</fullName>
    </submittedName>
</protein>